<name>A0ABV9L8X8_9FLAO</name>
<sequence length="192" mass="22896">MNLKVIAQLIIALFFTFNCNSQNKIYKTDKEIINSNWEILEFNKINVQLEFPNKQIEISNDKLKTKDYGKALRKTIQWNYLKNDNFLNSFYTFNYIQYPKYKFDITKIDEFYENKIQSLLNDLKGILIYQKNVEYENYAGVEISYSLSGYGVIITQRIFLIDNIEYSLSVFTPEKFENNSLISKFFSSFELK</sequence>
<reference evidence="2" key="1">
    <citation type="journal article" date="2019" name="Int. J. Syst. Evol. Microbiol.">
        <title>The Global Catalogue of Microorganisms (GCM) 10K type strain sequencing project: providing services to taxonomists for standard genome sequencing and annotation.</title>
        <authorList>
            <consortium name="The Broad Institute Genomics Platform"/>
            <consortium name="The Broad Institute Genome Sequencing Center for Infectious Disease"/>
            <person name="Wu L."/>
            <person name="Ma J."/>
        </authorList>
    </citation>
    <scope>NUCLEOTIDE SEQUENCE [LARGE SCALE GENOMIC DNA]</scope>
    <source>
        <strain evidence="2">CGMCC 4.7427</strain>
    </source>
</reference>
<proteinExistence type="predicted"/>
<dbReference type="Proteomes" id="UP001595878">
    <property type="component" value="Unassembled WGS sequence"/>
</dbReference>
<dbReference type="RefSeq" id="WP_380032956.1">
    <property type="nucleotide sequence ID" value="NZ_JBHSHB010000008.1"/>
</dbReference>
<dbReference type="EMBL" id="JBHSHB010000008">
    <property type="protein sequence ID" value="MFC4690065.1"/>
    <property type="molecule type" value="Genomic_DNA"/>
</dbReference>
<organism evidence="1 2">
    <name type="scientific">Dokdonia genika</name>
    <dbReference type="NCBI Taxonomy" id="308113"/>
    <lineage>
        <taxon>Bacteria</taxon>
        <taxon>Pseudomonadati</taxon>
        <taxon>Bacteroidota</taxon>
        <taxon>Flavobacteriia</taxon>
        <taxon>Flavobacteriales</taxon>
        <taxon>Flavobacteriaceae</taxon>
        <taxon>Dokdonia</taxon>
    </lineage>
</organism>
<evidence type="ECO:0000313" key="1">
    <source>
        <dbReference type="EMBL" id="MFC4690065.1"/>
    </source>
</evidence>
<evidence type="ECO:0008006" key="3">
    <source>
        <dbReference type="Google" id="ProtNLM"/>
    </source>
</evidence>
<keyword evidence="2" id="KW-1185">Reference proteome</keyword>
<evidence type="ECO:0000313" key="2">
    <source>
        <dbReference type="Proteomes" id="UP001595878"/>
    </source>
</evidence>
<protein>
    <recommendedName>
        <fullName evidence="3">Gliding motility lipoprotein GldD</fullName>
    </recommendedName>
</protein>
<accession>A0ABV9L8X8</accession>
<gene>
    <name evidence="1" type="ORF">ACFO5T_06455</name>
</gene>
<comment type="caution">
    <text evidence="1">The sequence shown here is derived from an EMBL/GenBank/DDBJ whole genome shotgun (WGS) entry which is preliminary data.</text>
</comment>